<organism evidence="3 4">
    <name type="scientific">Marinobacterium weihaiense</name>
    <dbReference type="NCBI Taxonomy" id="2851016"/>
    <lineage>
        <taxon>Bacteria</taxon>
        <taxon>Pseudomonadati</taxon>
        <taxon>Pseudomonadota</taxon>
        <taxon>Gammaproteobacteria</taxon>
        <taxon>Oceanospirillales</taxon>
        <taxon>Oceanospirillaceae</taxon>
        <taxon>Marinobacterium</taxon>
    </lineage>
</organism>
<reference evidence="3 4" key="1">
    <citation type="submission" date="2021-06" db="EMBL/GenBank/DDBJ databases">
        <title>Bacterium isolated from marine sediment.</title>
        <authorList>
            <person name="Zhu K.-L."/>
            <person name="Du Z.-J."/>
            <person name="Liang Q.-Y."/>
        </authorList>
    </citation>
    <scope>NUCLEOTIDE SEQUENCE [LARGE SCALE GENOMIC DNA]</scope>
    <source>
        <strain evidence="3 4">A346</strain>
    </source>
</reference>
<proteinExistence type="predicted"/>
<dbReference type="InterPro" id="IPR005586">
    <property type="entry name" value="ABC_trans_aux"/>
</dbReference>
<sequence>MLRHIGKVSLIAGLALTLGACSLLPAAKPVQSWTLTPAAETAVHSQVQARTRVHPRAEVQLSELRILRPQAQDLLNGSYMLVVPENQPVSVYQGTRWGATIPTLWRDYLVSALQQDSRFAHVSSDEVRLAARYELVSRLDAFQSEYRDGQPVAVIRGYLQLVEVDSRRILAERALEGTQPAAGKEIDQVVDAFSALMANSSQEIRDWLLTVAKD</sequence>
<protein>
    <submittedName>
        <fullName evidence="3">Membrane integrity-associated transporter subunit PqiC</fullName>
    </submittedName>
</protein>
<keyword evidence="1" id="KW-0732">Signal</keyword>
<evidence type="ECO:0000256" key="1">
    <source>
        <dbReference type="SAM" id="SignalP"/>
    </source>
</evidence>
<dbReference type="RefSeq" id="WP_217334069.1">
    <property type="nucleotide sequence ID" value="NZ_JAHQZT010000004.1"/>
</dbReference>
<feature type="signal peptide" evidence="1">
    <location>
        <begin position="1"/>
        <end position="27"/>
    </location>
</feature>
<evidence type="ECO:0000259" key="2">
    <source>
        <dbReference type="Pfam" id="PF03886"/>
    </source>
</evidence>
<gene>
    <name evidence="3" type="ORF">KTN04_04830</name>
</gene>
<dbReference type="PROSITE" id="PS51257">
    <property type="entry name" value="PROKAR_LIPOPROTEIN"/>
    <property type="match status" value="1"/>
</dbReference>
<keyword evidence="4" id="KW-1185">Reference proteome</keyword>
<feature type="domain" description="ABC-type transport auxiliary lipoprotein component" evidence="2">
    <location>
        <begin position="52"/>
        <end position="204"/>
    </location>
</feature>
<feature type="chain" id="PRO_5045993446" evidence="1">
    <location>
        <begin position="28"/>
        <end position="214"/>
    </location>
</feature>
<evidence type="ECO:0000313" key="3">
    <source>
        <dbReference type="EMBL" id="MBV0932656.1"/>
    </source>
</evidence>
<dbReference type="Pfam" id="PF03886">
    <property type="entry name" value="ABC_trans_aux"/>
    <property type="match status" value="1"/>
</dbReference>
<dbReference type="Proteomes" id="UP000755551">
    <property type="component" value="Unassembled WGS sequence"/>
</dbReference>
<accession>A0ABS6M8N4</accession>
<dbReference type="EMBL" id="JAHQZT010000004">
    <property type="protein sequence ID" value="MBV0932656.1"/>
    <property type="molecule type" value="Genomic_DNA"/>
</dbReference>
<evidence type="ECO:0000313" key="4">
    <source>
        <dbReference type="Proteomes" id="UP000755551"/>
    </source>
</evidence>
<comment type="caution">
    <text evidence="3">The sequence shown here is derived from an EMBL/GenBank/DDBJ whole genome shotgun (WGS) entry which is preliminary data.</text>
</comment>
<name>A0ABS6M8N4_9GAMM</name>